<organism evidence="1 2">
    <name type="scientific">Lentinula edodes</name>
    <name type="common">Shiitake mushroom</name>
    <name type="synonym">Lentinus edodes</name>
    <dbReference type="NCBI Taxonomy" id="5353"/>
    <lineage>
        <taxon>Eukaryota</taxon>
        <taxon>Fungi</taxon>
        <taxon>Dikarya</taxon>
        <taxon>Basidiomycota</taxon>
        <taxon>Agaricomycotina</taxon>
        <taxon>Agaricomycetes</taxon>
        <taxon>Agaricomycetidae</taxon>
        <taxon>Agaricales</taxon>
        <taxon>Marasmiineae</taxon>
        <taxon>Omphalotaceae</taxon>
        <taxon>Lentinula</taxon>
    </lineage>
</organism>
<comment type="caution">
    <text evidence="1">The sequence shown here is derived from an EMBL/GenBank/DDBJ whole genome shotgun (WGS) entry which is preliminary data.</text>
</comment>
<gene>
    <name evidence="1" type="ORF">LENED_005257</name>
</gene>
<evidence type="ECO:0000313" key="2">
    <source>
        <dbReference type="Proteomes" id="UP000188533"/>
    </source>
</evidence>
<keyword evidence="2" id="KW-1185">Reference proteome</keyword>
<evidence type="ECO:0000313" key="1">
    <source>
        <dbReference type="EMBL" id="GAW03525.1"/>
    </source>
</evidence>
<dbReference type="Proteomes" id="UP000188533">
    <property type="component" value="Unassembled WGS sequence"/>
</dbReference>
<sequence length="147" mass="16082">MSQSGSHPFSSIFNFLHNSGPNNNRTIYKTNIILYNFRETNIDGTCARGVTEPIIQTHSTGRKLVATTSTSTAVTKSHIIRGRETTTIVSSVVRLVMGSPIKVRLASVVAIHSRILSLVTCRLSLLEPRQTSGDENSCIGFVFMPFA</sequence>
<dbReference type="EMBL" id="BDGU01000149">
    <property type="protein sequence ID" value="GAW03525.1"/>
    <property type="molecule type" value="Genomic_DNA"/>
</dbReference>
<protein>
    <submittedName>
        <fullName evidence="1">Uncharacterized protein</fullName>
    </submittedName>
</protein>
<reference evidence="1 2" key="1">
    <citation type="submission" date="2016-08" db="EMBL/GenBank/DDBJ databases">
        <authorList>
            <consortium name="Lentinula edodes genome sequencing consortium"/>
            <person name="Sakamoto Y."/>
            <person name="Nakade K."/>
            <person name="Sato S."/>
            <person name="Yoshida Y."/>
            <person name="Miyazaki K."/>
            <person name="Natsume S."/>
            <person name="Konno N."/>
        </authorList>
    </citation>
    <scope>NUCLEOTIDE SEQUENCE [LARGE SCALE GENOMIC DNA]</scope>
    <source>
        <strain evidence="1 2">NBRC 111202</strain>
    </source>
</reference>
<proteinExistence type="predicted"/>
<reference evidence="1 2" key="2">
    <citation type="submission" date="2017-02" db="EMBL/GenBank/DDBJ databases">
        <title>A genome survey and senescence transcriptome analysis in Lentinula edodes.</title>
        <authorList>
            <person name="Sakamoto Y."/>
            <person name="Nakade K."/>
            <person name="Sato S."/>
            <person name="Yoshida Y."/>
            <person name="Miyazaki K."/>
            <person name="Natsume S."/>
            <person name="Konno N."/>
        </authorList>
    </citation>
    <scope>NUCLEOTIDE SEQUENCE [LARGE SCALE GENOMIC DNA]</scope>
    <source>
        <strain evidence="1 2">NBRC 111202</strain>
    </source>
</reference>
<accession>A0A1Q3E8F3</accession>
<name>A0A1Q3E8F3_LENED</name>
<dbReference type="AlphaFoldDB" id="A0A1Q3E8F3"/>